<reference evidence="1 2" key="1">
    <citation type="journal article" date="2020" name="Nature">
        <title>Six reference-quality genomes reveal evolution of bat adaptations.</title>
        <authorList>
            <person name="Jebb D."/>
            <person name="Huang Z."/>
            <person name="Pippel M."/>
            <person name="Hughes G.M."/>
            <person name="Lavrichenko K."/>
            <person name="Devanna P."/>
            <person name="Winkler S."/>
            <person name="Jermiin L.S."/>
            <person name="Skirmuntt E.C."/>
            <person name="Katzourakis A."/>
            <person name="Burkitt-Gray L."/>
            <person name="Ray D.A."/>
            <person name="Sullivan K.A.M."/>
            <person name="Roscito J.G."/>
            <person name="Kirilenko B.M."/>
            <person name="Davalos L.M."/>
            <person name="Corthals A.P."/>
            <person name="Power M.L."/>
            <person name="Jones G."/>
            <person name="Ransome R.D."/>
            <person name="Dechmann D.K.N."/>
            <person name="Locatelli A.G."/>
            <person name="Puechmaille S.J."/>
            <person name="Fedrigo O."/>
            <person name="Jarvis E.D."/>
            <person name="Hiller M."/>
            <person name="Vernes S.C."/>
            <person name="Myers E.W."/>
            <person name="Teeling E.C."/>
        </authorList>
    </citation>
    <scope>NUCLEOTIDE SEQUENCE [LARGE SCALE GENOMIC DNA]</scope>
    <source>
        <strain evidence="1">MRouAeg1</strain>
        <tissue evidence="1">Muscle</tissue>
    </source>
</reference>
<dbReference type="AlphaFoldDB" id="A0A7J8F0I7"/>
<protein>
    <submittedName>
        <fullName evidence="1">Uncharacterized protein</fullName>
    </submittedName>
</protein>
<dbReference type="EMBL" id="JACASE010000008">
    <property type="protein sequence ID" value="KAF6441267.1"/>
    <property type="molecule type" value="Genomic_DNA"/>
</dbReference>
<organism evidence="1 2">
    <name type="scientific">Rousettus aegyptiacus</name>
    <name type="common">Egyptian fruit bat</name>
    <name type="synonym">Pteropus aegyptiacus</name>
    <dbReference type="NCBI Taxonomy" id="9407"/>
    <lineage>
        <taxon>Eukaryota</taxon>
        <taxon>Metazoa</taxon>
        <taxon>Chordata</taxon>
        <taxon>Craniata</taxon>
        <taxon>Vertebrata</taxon>
        <taxon>Euteleostomi</taxon>
        <taxon>Mammalia</taxon>
        <taxon>Eutheria</taxon>
        <taxon>Laurasiatheria</taxon>
        <taxon>Chiroptera</taxon>
        <taxon>Yinpterochiroptera</taxon>
        <taxon>Pteropodoidea</taxon>
        <taxon>Pteropodidae</taxon>
        <taxon>Rousettinae</taxon>
        <taxon>Rousettus</taxon>
    </lineage>
</organism>
<dbReference type="Proteomes" id="UP000593571">
    <property type="component" value="Unassembled WGS sequence"/>
</dbReference>
<sequence>MMEVVWVIGKLQGFKRWSCPPKSSQLASSFPFCDRNQGSRRGSVWGGPVPGDRGARRAGTPAWSACLHECHVPSRRGQRPALQGDAHGPLWHITLPCVLIALRLISLRHTRSVLENRLRWFGKRFLDLPSR</sequence>
<proteinExistence type="predicted"/>
<comment type="caution">
    <text evidence="1">The sequence shown here is derived from an EMBL/GenBank/DDBJ whole genome shotgun (WGS) entry which is preliminary data.</text>
</comment>
<evidence type="ECO:0000313" key="1">
    <source>
        <dbReference type="EMBL" id="KAF6441267.1"/>
    </source>
</evidence>
<keyword evidence="2" id="KW-1185">Reference proteome</keyword>
<evidence type="ECO:0000313" key="2">
    <source>
        <dbReference type="Proteomes" id="UP000593571"/>
    </source>
</evidence>
<gene>
    <name evidence="1" type="ORF">HJG63_012407</name>
</gene>
<name>A0A7J8F0I7_ROUAE</name>
<accession>A0A7J8F0I7</accession>